<feature type="transmembrane region" description="Helical" evidence="8">
    <location>
        <begin position="25"/>
        <end position="46"/>
    </location>
</feature>
<evidence type="ECO:0008006" key="10">
    <source>
        <dbReference type="Google" id="ProtNLM"/>
    </source>
</evidence>
<evidence type="ECO:0000256" key="2">
    <source>
        <dbReference type="ARBA" id="ARBA00005697"/>
    </source>
</evidence>
<evidence type="ECO:0000256" key="8">
    <source>
        <dbReference type="SAM" id="Phobius"/>
    </source>
</evidence>
<dbReference type="PANTHER" id="PTHR43337">
    <property type="entry name" value="XANTHINE/URACIL PERMEASE C887.17-RELATED"/>
    <property type="match status" value="1"/>
</dbReference>
<sequence>MSAFSAILEQFFQLEEHNSDVVTELRAGVVTFFTSSYIIFVQPAVLSSAGMDFGAVMTATCLASAIGCLIMGLWANYPIALAPGMGINFYFTYTVVLGQGIPWEIALGAVFLSGVILILLTIFRFRELIINIIPDYLKNGIAAGIGIFITFIGFVQGGWVLDHSGTLVQLGDLKSLPAVFTLVGVVTIGVLLQREVTGAIFIGMLVVSLLGIPFGLVEFSGVISSPPDLTPTLLKMDLTGALELGVLTIIGVFVFVDLFDTAGTLIGVGQQGGFVKHGKLPRANRALMPDAVATTAGAAFGTSTVTCYIESSTGIAEGGRTGLTSVVTACLFLSALFFAPLVRMIGGGYVVGETTFYPITAPVLIIVGCLMARNLVHINWRQWDEALPSYLIVVGMPLTFSIADGMALGFISYPLIKLFCGKAREVHWCIYLIAILFVFRYSVS</sequence>
<dbReference type="Pfam" id="PF00860">
    <property type="entry name" value="Xan_ur_permease"/>
    <property type="match status" value="1"/>
</dbReference>
<evidence type="ECO:0000256" key="6">
    <source>
        <dbReference type="ARBA" id="ARBA00022989"/>
    </source>
</evidence>
<evidence type="ECO:0000256" key="1">
    <source>
        <dbReference type="ARBA" id="ARBA00004651"/>
    </source>
</evidence>
<dbReference type="InterPro" id="IPR045018">
    <property type="entry name" value="Azg-like"/>
</dbReference>
<feature type="transmembrane region" description="Helical" evidence="8">
    <location>
        <begin position="175"/>
        <end position="192"/>
    </location>
</feature>
<feature type="transmembrane region" description="Helical" evidence="8">
    <location>
        <begin position="199"/>
        <end position="224"/>
    </location>
</feature>
<reference evidence="9" key="1">
    <citation type="submission" date="2018-05" db="EMBL/GenBank/DDBJ databases">
        <authorList>
            <person name="Lanie J.A."/>
            <person name="Ng W.-L."/>
            <person name="Kazmierczak K.M."/>
            <person name="Andrzejewski T.M."/>
            <person name="Davidsen T.M."/>
            <person name="Wayne K.J."/>
            <person name="Tettelin H."/>
            <person name="Glass J.I."/>
            <person name="Rusch D."/>
            <person name="Podicherti R."/>
            <person name="Tsui H.-C.T."/>
            <person name="Winkler M.E."/>
        </authorList>
    </citation>
    <scope>NUCLEOTIDE SEQUENCE</scope>
</reference>
<evidence type="ECO:0000256" key="3">
    <source>
        <dbReference type="ARBA" id="ARBA00022448"/>
    </source>
</evidence>
<dbReference type="InterPro" id="IPR026033">
    <property type="entry name" value="Azg-like_bact_archaea"/>
</dbReference>
<proteinExistence type="inferred from homology"/>
<evidence type="ECO:0000313" key="9">
    <source>
        <dbReference type="EMBL" id="SVA25263.1"/>
    </source>
</evidence>
<keyword evidence="4" id="KW-1003">Cell membrane</keyword>
<dbReference type="EMBL" id="UINC01006067">
    <property type="protein sequence ID" value="SVA25263.1"/>
    <property type="molecule type" value="Genomic_DNA"/>
</dbReference>
<dbReference type="AlphaFoldDB" id="A0A381UF26"/>
<dbReference type="GO" id="GO:0005345">
    <property type="term" value="F:purine nucleobase transmembrane transporter activity"/>
    <property type="evidence" value="ECO:0007669"/>
    <property type="project" value="TreeGrafter"/>
</dbReference>
<feature type="transmembrane region" description="Helical" evidence="8">
    <location>
        <begin position="244"/>
        <end position="266"/>
    </location>
</feature>
<feature type="transmembrane region" description="Helical" evidence="8">
    <location>
        <begin position="53"/>
        <end position="75"/>
    </location>
</feature>
<comment type="similarity">
    <text evidence="2">Belongs to the nucleobase:cation symporter-2 (NCS2) (TC 2.A.40) family. Azg-like subfamily.</text>
</comment>
<dbReference type="InterPro" id="IPR006043">
    <property type="entry name" value="NCS2"/>
</dbReference>
<evidence type="ECO:0000256" key="5">
    <source>
        <dbReference type="ARBA" id="ARBA00022692"/>
    </source>
</evidence>
<keyword evidence="7 8" id="KW-0472">Membrane</keyword>
<feature type="transmembrane region" description="Helical" evidence="8">
    <location>
        <begin position="354"/>
        <end position="376"/>
    </location>
</feature>
<protein>
    <recommendedName>
        <fullName evidence="10">Xanthine/uracil/vitamin C permease</fullName>
    </recommendedName>
</protein>
<accession>A0A381UF26</accession>
<feature type="transmembrane region" description="Helical" evidence="8">
    <location>
        <begin position="137"/>
        <end position="155"/>
    </location>
</feature>
<name>A0A381UF26_9ZZZZ</name>
<evidence type="ECO:0000256" key="4">
    <source>
        <dbReference type="ARBA" id="ARBA00022475"/>
    </source>
</evidence>
<feature type="transmembrane region" description="Helical" evidence="8">
    <location>
        <begin position="425"/>
        <end position="443"/>
    </location>
</feature>
<feature type="transmembrane region" description="Helical" evidence="8">
    <location>
        <begin position="388"/>
        <end position="413"/>
    </location>
</feature>
<dbReference type="PIRSF" id="PIRSF005353">
    <property type="entry name" value="PbuG"/>
    <property type="match status" value="1"/>
</dbReference>
<feature type="transmembrane region" description="Helical" evidence="8">
    <location>
        <begin position="105"/>
        <end position="125"/>
    </location>
</feature>
<keyword evidence="5 8" id="KW-0812">Transmembrane</keyword>
<comment type="subcellular location">
    <subcellularLocation>
        <location evidence="1">Cell membrane</location>
        <topology evidence="1">Multi-pass membrane protein</topology>
    </subcellularLocation>
</comment>
<keyword evidence="6 8" id="KW-1133">Transmembrane helix</keyword>
<gene>
    <name evidence="9" type="ORF">METZ01_LOCUS78117</name>
</gene>
<feature type="transmembrane region" description="Helical" evidence="8">
    <location>
        <begin position="323"/>
        <end position="342"/>
    </location>
</feature>
<keyword evidence="3" id="KW-0813">Transport</keyword>
<evidence type="ECO:0000256" key="7">
    <source>
        <dbReference type="ARBA" id="ARBA00023136"/>
    </source>
</evidence>
<organism evidence="9">
    <name type="scientific">marine metagenome</name>
    <dbReference type="NCBI Taxonomy" id="408172"/>
    <lineage>
        <taxon>unclassified sequences</taxon>
        <taxon>metagenomes</taxon>
        <taxon>ecological metagenomes</taxon>
    </lineage>
</organism>
<dbReference type="GO" id="GO:0005886">
    <property type="term" value="C:plasma membrane"/>
    <property type="evidence" value="ECO:0007669"/>
    <property type="project" value="UniProtKB-SubCell"/>
</dbReference>
<dbReference type="PANTHER" id="PTHR43337:SF1">
    <property type="entry name" value="XANTHINE_URACIL PERMEASE C887.17-RELATED"/>
    <property type="match status" value="1"/>
</dbReference>